<feature type="domain" description="Autotransporter" evidence="1">
    <location>
        <begin position="103"/>
        <end position="384"/>
    </location>
</feature>
<protein>
    <submittedName>
        <fullName evidence="2">Autotransporter beta-domain protein</fullName>
    </submittedName>
</protein>
<dbReference type="PROSITE" id="PS51208">
    <property type="entry name" value="AUTOTRANSPORTER"/>
    <property type="match status" value="1"/>
</dbReference>
<dbReference type="Gene3D" id="2.40.128.130">
    <property type="entry name" value="Autotransporter beta-domain"/>
    <property type="match status" value="1"/>
</dbReference>
<accession>A0ABN0N0G0</accession>
<dbReference type="SMART" id="SM00869">
    <property type="entry name" value="Autotransporter"/>
    <property type="match status" value="1"/>
</dbReference>
<comment type="caution">
    <text evidence="2">The sequence shown here is derived from an EMBL/GenBank/DDBJ whole genome shotgun (WGS) entry which is preliminary data.</text>
</comment>
<dbReference type="SUPFAM" id="SSF103515">
    <property type="entry name" value="Autotransporter"/>
    <property type="match status" value="1"/>
</dbReference>
<keyword evidence="3" id="KW-1185">Reference proteome</keyword>
<sequence>MITLPTPDTSGETREHNIDLLSEPENTTKQLVEGQYGYQGEWIVNWAPITKTAGGTQGATLVWKQTGYKVNPERQGDIVPNTLWGCFSDVQSVQNLMHANLSTSRYRKGLWGAGLANLIYKQRTPKKQKFHHASGGYVVGLSGETRSENIFGGAFCELFTRDKNEIASRSNAHSYLGAVYYQYNTVSLPLRLHGQFTYCHTSNDMKTKMTEKYAPKGTSYPVLRGEWVNDCFGLEFGGSIKVPTRTLRVRTFLNIQAIYAHQEDFNEDSIAYGRKFASSDLVNLSLPIGVHISRLKGKNDFHVSVAYSPDLVRHNPHSDVYLLSTPLGANWRSCGTNLARQGLLVRCGNHRAYTPHFSIFGNFTYELRGSSRTCSGNLGSMLRF</sequence>
<evidence type="ECO:0000313" key="2">
    <source>
        <dbReference type="EMBL" id="EQM63086.1"/>
    </source>
</evidence>
<organism evidence="2 3">
    <name type="scientific">Chlamydia ibidis 10-1398/6</name>
    <dbReference type="NCBI Taxonomy" id="1046581"/>
    <lineage>
        <taxon>Bacteria</taxon>
        <taxon>Pseudomonadati</taxon>
        <taxon>Chlamydiota</taxon>
        <taxon>Chlamydiia</taxon>
        <taxon>Chlamydiales</taxon>
        <taxon>Chlamydiaceae</taxon>
        <taxon>Chlamydia/Chlamydophila group</taxon>
        <taxon>Chlamydia</taxon>
    </lineage>
</organism>
<evidence type="ECO:0000259" key="1">
    <source>
        <dbReference type="PROSITE" id="PS51208"/>
    </source>
</evidence>
<dbReference type="Proteomes" id="UP000016064">
    <property type="component" value="Unassembled WGS sequence"/>
</dbReference>
<gene>
    <name evidence="2" type="ORF">H359_0368</name>
</gene>
<evidence type="ECO:0000313" key="3">
    <source>
        <dbReference type="Proteomes" id="UP000016064"/>
    </source>
</evidence>
<name>A0ABN0N0G0_9CHLA</name>
<dbReference type="InterPro" id="IPR036709">
    <property type="entry name" value="Autotransporte_beta_dom_sf"/>
</dbReference>
<dbReference type="EMBL" id="APJW01000001">
    <property type="protein sequence ID" value="EQM63086.1"/>
    <property type="molecule type" value="Genomic_DNA"/>
</dbReference>
<dbReference type="Pfam" id="PF03797">
    <property type="entry name" value="Autotransporter"/>
    <property type="match status" value="1"/>
</dbReference>
<proteinExistence type="predicted"/>
<reference evidence="2 3" key="1">
    <citation type="submission" date="2013-07" db="EMBL/GenBank/DDBJ databases">
        <title>Isolation of a new Chlamydia species from the feral Sacred Ibis (Threskiornis aethiopicus): Chlamydia ibidis.</title>
        <authorList>
            <person name="Vorimore F."/>
            <person name="Hsia R.-C."/>
            <person name="Huot-Creasy H."/>
            <person name="Bastian S."/>
            <person name="Deruyter L."/>
            <person name="Passet A."/>
            <person name="Sachse K."/>
            <person name="Bavoil P."/>
            <person name="Myers G."/>
            <person name="Laroucau K."/>
        </authorList>
    </citation>
    <scope>NUCLEOTIDE SEQUENCE [LARGE SCALE GENOMIC DNA]</scope>
    <source>
        <strain evidence="2 3">10-1398/6</strain>
    </source>
</reference>
<dbReference type="InterPro" id="IPR005546">
    <property type="entry name" value="Autotransporte_beta"/>
</dbReference>